<sequence>MSLLKVSGTKIVDDQGNEVILRGAGLGGWMNMENFISGYPGCEHQIRGALADAIGEEKSEFFFDKFLEYFFTDADAQFFKSLGLNCIRLPFNYHHFEDDLNPRVLKESGFKHLDRVIDICAAHGIYTILDLHAAPGGQNTDWHSDHGTHVAAFWNHKDFQDRAVWLWEALAAHYKGNKWIAGYNPLNEPTDPTHTRVVAFYDRVYKAIRAIDPDHAIFFDGNTFASDFSHFGDAHKNWENTGYSIHDYSSYGFPAAPEPYVGSEEQRKRLKRSYEKKREWMDQRGLCVWNGEWGPVYARKQYEGEATDSINEHRYRVLKDQLEIYNKDRLSWSIWTYKDIGFQGMVFISPDTPYMKLFKEHLAKKHRLAVDAWGADDSSVRNIYKPLLDHIIEEVPEKYRALYPAPVWKLDNRVSRISRNILVSEFLIKEWAEHFVGKSKEEIDQIAASFKFSECLKREGLNTVLTENAKLVQ</sequence>
<dbReference type="EMBL" id="MU150240">
    <property type="protein sequence ID" value="KAF9466704.1"/>
    <property type="molecule type" value="Genomic_DNA"/>
</dbReference>
<comment type="similarity">
    <text evidence="1 4">Belongs to the glycosyl hydrolase 5 (cellulase A) family.</text>
</comment>
<dbReference type="InterPro" id="IPR017853">
    <property type="entry name" value="GH"/>
</dbReference>
<dbReference type="GO" id="GO:0005576">
    <property type="term" value="C:extracellular region"/>
    <property type="evidence" value="ECO:0007669"/>
    <property type="project" value="TreeGrafter"/>
</dbReference>
<evidence type="ECO:0000313" key="7">
    <source>
        <dbReference type="Proteomes" id="UP000807353"/>
    </source>
</evidence>
<dbReference type="GO" id="GO:0009986">
    <property type="term" value="C:cell surface"/>
    <property type="evidence" value="ECO:0007669"/>
    <property type="project" value="TreeGrafter"/>
</dbReference>
<dbReference type="InterPro" id="IPR001547">
    <property type="entry name" value="Glyco_hydro_5"/>
</dbReference>
<evidence type="ECO:0000256" key="3">
    <source>
        <dbReference type="ARBA" id="ARBA00023295"/>
    </source>
</evidence>
<dbReference type="PANTHER" id="PTHR31297:SF13">
    <property type="entry name" value="PUTATIVE-RELATED"/>
    <property type="match status" value="1"/>
</dbReference>
<keyword evidence="2 4" id="KW-0378">Hydrolase</keyword>
<dbReference type="SUPFAM" id="SSF51445">
    <property type="entry name" value="(Trans)glycosidases"/>
    <property type="match status" value="1"/>
</dbReference>
<comment type="caution">
    <text evidence="6">The sequence shown here is derived from an EMBL/GenBank/DDBJ whole genome shotgun (WGS) entry which is preliminary data.</text>
</comment>
<dbReference type="Proteomes" id="UP000807353">
    <property type="component" value="Unassembled WGS sequence"/>
</dbReference>
<keyword evidence="3 4" id="KW-0326">Glycosidase</keyword>
<evidence type="ECO:0000256" key="1">
    <source>
        <dbReference type="ARBA" id="ARBA00005641"/>
    </source>
</evidence>
<gene>
    <name evidence="6" type="ORF">BDZ94DRAFT_130590</name>
</gene>
<dbReference type="GO" id="GO:0008422">
    <property type="term" value="F:beta-glucosidase activity"/>
    <property type="evidence" value="ECO:0007669"/>
    <property type="project" value="TreeGrafter"/>
</dbReference>
<dbReference type="AlphaFoldDB" id="A0A9P6CN84"/>
<protein>
    <submittedName>
        <fullName evidence="6">Glycoside hydrolase</fullName>
    </submittedName>
</protein>
<name>A0A9P6CN84_9AGAR</name>
<dbReference type="OrthoDB" id="1887033at2759"/>
<evidence type="ECO:0000256" key="2">
    <source>
        <dbReference type="ARBA" id="ARBA00022801"/>
    </source>
</evidence>
<evidence type="ECO:0000313" key="6">
    <source>
        <dbReference type="EMBL" id="KAF9466704.1"/>
    </source>
</evidence>
<accession>A0A9P6CN84</accession>
<dbReference type="Gene3D" id="3.20.20.80">
    <property type="entry name" value="Glycosidases"/>
    <property type="match status" value="1"/>
</dbReference>
<dbReference type="GO" id="GO:0009251">
    <property type="term" value="P:glucan catabolic process"/>
    <property type="evidence" value="ECO:0007669"/>
    <property type="project" value="TreeGrafter"/>
</dbReference>
<dbReference type="PANTHER" id="PTHR31297">
    <property type="entry name" value="GLUCAN ENDO-1,6-BETA-GLUCOSIDASE B"/>
    <property type="match status" value="1"/>
</dbReference>
<evidence type="ECO:0000256" key="4">
    <source>
        <dbReference type="RuleBase" id="RU361153"/>
    </source>
</evidence>
<dbReference type="Pfam" id="PF00150">
    <property type="entry name" value="Cellulase"/>
    <property type="match status" value="1"/>
</dbReference>
<reference evidence="6" key="1">
    <citation type="submission" date="2020-11" db="EMBL/GenBank/DDBJ databases">
        <authorList>
            <consortium name="DOE Joint Genome Institute"/>
            <person name="Ahrendt S."/>
            <person name="Riley R."/>
            <person name="Andreopoulos W."/>
            <person name="Labutti K."/>
            <person name="Pangilinan J."/>
            <person name="Ruiz-Duenas F.J."/>
            <person name="Barrasa J.M."/>
            <person name="Sanchez-Garcia M."/>
            <person name="Camarero S."/>
            <person name="Miyauchi S."/>
            <person name="Serrano A."/>
            <person name="Linde D."/>
            <person name="Babiker R."/>
            <person name="Drula E."/>
            <person name="Ayuso-Fernandez I."/>
            <person name="Pacheco R."/>
            <person name="Padilla G."/>
            <person name="Ferreira P."/>
            <person name="Barriuso J."/>
            <person name="Kellner H."/>
            <person name="Castanera R."/>
            <person name="Alfaro M."/>
            <person name="Ramirez L."/>
            <person name="Pisabarro A.G."/>
            <person name="Kuo A."/>
            <person name="Tritt A."/>
            <person name="Lipzen A."/>
            <person name="He G."/>
            <person name="Yan M."/>
            <person name="Ng V."/>
            <person name="Cullen D."/>
            <person name="Martin F."/>
            <person name="Rosso M.-N."/>
            <person name="Henrissat B."/>
            <person name="Hibbett D."/>
            <person name="Martinez A.T."/>
            <person name="Grigoriev I.V."/>
        </authorList>
    </citation>
    <scope>NUCLEOTIDE SEQUENCE</scope>
    <source>
        <strain evidence="6">CBS 247.69</strain>
    </source>
</reference>
<dbReference type="InterPro" id="IPR050386">
    <property type="entry name" value="Glycosyl_hydrolase_5"/>
</dbReference>
<keyword evidence="7" id="KW-1185">Reference proteome</keyword>
<feature type="domain" description="Glycoside hydrolase family 5" evidence="5">
    <location>
        <begin position="72"/>
        <end position="338"/>
    </location>
</feature>
<proteinExistence type="inferred from homology"/>
<organism evidence="6 7">
    <name type="scientific">Collybia nuda</name>
    <dbReference type="NCBI Taxonomy" id="64659"/>
    <lineage>
        <taxon>Eukaryota</taxon>
        <taxon>Fungi</taxon>
        <taxon>Dikarya</taxon>
        <taxon>Basidiomycota</taxon>
        <taxon>Agaricomycotina</taxon>
        <taxon>Agaricomycetes</taxon>
        <taxon>Agaricomycetidae</taxon>
        <taxon>Agaricales</taxon>
        <taxon>Tricholomatineae</taxon>
        <taxon>Clitocybaceae</taxon>
        <taxon>Collybia</taxon>
    </lineage>
</organism>
<dbReference type="FunFam" id="3.20.20.80:FF:000130">
    <property type="entry name" value="Endoglucanase C"/>
    <property type="match status" value="1"/>
</dbReference>
<evidence type="ECO:0000259" key="5">
    <source>
        <dbReference type="Pfam" id="PF00150"/>
    </source>
</evidence>